<name>A0A544QVZ0_9FIRM</name>
<dbReference type="EMBL" id="SGJB01000006">
    <property type="protein sequence ID" value="TQQ84859.1"/>
    <property type="molecule type" value="Genomic_DNA"/>
</dbReference>
<keyword evidence="6" id="KW-1185">Reference proteome</keyword>
<sequence>MEVFYMKNSMAFTIVNLRNNFIDYCNSELKKIGLSQGLLFYIIYMGKNRGCSPKELTEALNMDAGHTTRTISKLLDMGFITKERNEKDKRAHILKLTEKGEEAFKMSYSLFEKWDEKIKEKTGEEKYREILEELKNAIDSDDYSCYKKY</sequence>
<reference evidence="5 6" key="1">
    <citation type="submission" date="2019-02" db="EMBL/GenBank/DDBJ databases">
        <title>Peptostreptococcaceae bacterium ZHW00191 nov., a new bacterium isolated from the human gut.</title>
        <authorList>
            <person name="Zhou H.-W."/>
            <person name="Chen X.-J."/>
        </authorList>
    </citation>
    <scope>NUCLEOTIDE SEQUENCE [LARGE SCALE GENOMIC DNA]</scope>
    <source>
        <strain evidence="5 6">ZHW00191</strain>
    </source>
</reference>
<evidence type="ECO:0000256" key="2">
    <source>
        <dbReference type="ARBA" id="ARBA00023125"/>
    </source>
</evidence>
<dbReference type="NCBIfam" id="NF045593">
    <property type="entry name" value="bilirub_TF_BilQ"/>
    <property type="match status" value="1"/>
</dbReference>
<dbReference type="Gene3D" id="1.10.10.10">
    <property type="entry name" value="Winged helix-like DNA-binding domain superfamily/Winged helix DNA-binding domain"/>
    <property type="match status" value="1"/>
</dbReference>
<accession>A0A544QVZ0</accession>
<dbReference type="InterPro" id="IPR036388">
    <property type="entry name" value="WH-like_DNA-bd_sf"/>
</dbReference>
<keyword evidence="2" id="KW-0238">DNA-binding</keyword>
<dbReference type="InterPro" id="IPR000835">
    <property type="entry name" value="HTH_MarR-typ"/>
</dbReference>
<dbReference type="Pfam" id="PF01047">
    <property type="entry name" value="MarR"/>
    <property type="match status" value="1"/>
</dbReference>
<evidence type="ECO:0000259" key="4">
    <source>
        <dbReference type="PROSITE" id="PS50995"/>
    </source>
</evidence>
<evidence type="ECO:0000313" key="6">
    <source>
        <dbReference type="Proteomes" id="UP000317863"/>
    </source>
</evidence>
<dbReference type="InterPro" id="IPR036390">
    <property type="entry name" value="WH_DNA-bd_sf"/>
</dbReference>
<dbReference type="PROSITE" id="PS50995">
    <property type="entry name" value="HTH_MARR_2"/>
    <property type="match status" value="1"/>
</dbReference>
<evidence type="ECO:0000256" key="3">
    <source>
        <dbReference type="ARBA" id="ARBA00023163"/>
    </source>
</evidence>
<dbReference type="SUPFAM" id="SSF46785">
    <property type="entry name" value="Winged helix' DNA-binding domain"/>
    <property type="match status" value="1"/>
</dbReference>
<organism evidence="5 6">
    <name type="scientific">Peptacetobacter hominis</name>
    <dbReference type="NCBI Taxonomy" id="2743610"/>
    <lineage>
        <taxon>Bacteria</taxon>
        <taxon>Bacillati</taxon>
        <taxon>Bacillota</taxon>
        <taxon>Clostridia</taxon>
        <taxon>Peptostreptococcales</taxon>
        <taxon>Peptostreptococcaceae</taxon>
        <taxon>Peptacetobacter</taxon>
    </lineage>
</organism>
<dbReference type="InterPro" id="IPR054630">
    <property type="entry name" value="BilQ"/>
</dbReference>
<dbReference type="PRINTS" id="PR00598">
    <property type="entry name" value="HTHMARR"/>
</dbReference>
<dbReference type="PANTHER" id="PTHR42756">
    <property type="entry name" value="TRANSCRIPTIONAL REGULATOR, MARR"/>
    <property type="match status" value="1"/>
</dbReference>
<dbReference type="OrthoDB" id="2064128at2"/>
<keyword evidence="3" id="KW-0804">Transcription</keyword>
<dbReference type="PANTHER" id="PTHR42756:SF1">
    <property type="entry name" value="TRANSCRIPTIONAL REPRESSOR OF EMRAB OPERON"/>
    <property type="match status" value="1"/>
</dbReference>
<gene>
    <name evidence="5" type="ORF">EXD82_04345</name>
</gene>
<dbReference type="Proteomes" id="UP000317863">
    <property type="component" value="Unassembled WGS sequence"/>
</dbReference>
<evidence type="ECO:0000313" key="5">
    <source>
        <dbReference type="EMBL" id="TQQ84859.1"/>
    </source>
</evidence>
<dbReference type="GO" id="GO:0003700">
    <property type="term" value="F:DNA-binding transcription factor activity"/>
    <property type="evidence" value="ECO:0007669"/>
    <property type="project" value="InterPro"/>
</dbReference>
<dbReference type="GO" id="GO:0003677">
    <property type="term" value="F:DNA binding"/>
    <property type="evidence" value="ECO:0007669"/>
    <property type="project" value="UniProtKB-KW"/>
</dbReference>
<keyword evidence="1" id="KW-0805">Transcription regulation</keyword>
<feature type="domain" description="HTH marR-type" evidence="4">
    <location>
        <begin position="1"/>
        <end position="139"/>
    </location>
</feature>
<dbReference type="SMART" id="SM00347">
    <property type="entry name" value="HTH_MARR"/>
    <property type="match status" value="1"/>
</dbReference>
<protein>
    <submittedName>
        <fullName evidence="5">MarR family transcriptional regulator</fullName>
    </submittedName>
</protein>
<dbReference type="AlphaFoldDB" id="A0A544QVZ0"/>
<evidence type="ECO:0000256" key="1">
    <source>
        <dbReference type="ARBA" id="ARBA00023015"/>
    </source>
</evidence>
<proteinExistence type="predicted"/>
<comment type="caution">
    <text evidence="5">The sequence shown here is derived from an EMBL/GenBank/DDBJ whole genome shotgun (WGS) entry which is preliminary data.</text>
</comment>